<protein>
    <submittedName>
        <fullName evidence="2">Uncharacterized protein</fullName>
    </submittedName>
</protein>
<feature type="chain" id="PRO_5035685900" evidence="1">
    <location>
        <begin position="20"/>
        <end position="356"/>
    </location>
</feature>
<keyword evidence="1" id="KW-0732">Signal</keyword>
<reference evidence="2" key="1">
    <citation type="submission" date="2021-02" db="EMBL/GenBank/DDBJ databases">
        <authorList>
            <person name="Nowell W R."/>
        </authorList>
    </citation>
    <scope>NUCLEOTIDE SEQUENCE</scope>
</reference>
<dbReference type="EMBL" id="CAJNOI010000312">
    <property type="protein sequence ID" value="CAF1238444.1"/>
    <property type="molecule type" value="Genomic_DNA"/>
</dbReference>
<dbReference type="EMBL" id="CAJNOM010000625">
    <property type="protein sequence ID" value="CAF1525972.1"/>
    <property type="molecule type" value="Genomic_DNA"/>
</dbReference>
<name>A0A814Z5Z4_9BILA</name>
<evidence type="ECO:0000313" key="2">
    <source>
        <dbReference type="EMBL" id="CAF1238444.1"/>
    </source>
</evidence>
<keyword evidence="4" id="KW-1185">Reference proteome</keyword>
<evidence type="ECO:0000313" key="5">
    <source>
        <dbReference type="Proteomes" id="UP000663877"/>
    </source>
</evidence>
<evidence type="ECO:0000256" key="1">
    <source>
        <dbReference type="SAM" id="SignalP"/>
    </source>
</evidence>
<evidence type="ECO:0000313" key="4">
    <source>
        <dbReference type="Proteomes" id="UP000663832"/>
    </source>
</evidence>
<comment type="caution">
    <text evidence="2">The sequence shown here is derived from an EMBL/GenBank/DDBJ whole genome shotgun (WGS) entry which is preliminary data.</text>
</comment>
<dbReference type="Proteomes" id="UP000663832">
    <property type="component" value="Unassembled WGS sequence"/>
</dbReference>
<dbReference type="Proteomes" id="UP000663877">
    <property type="component" value="Unassembled WGS sequence"/>
</dbReference>
<organism evidence="2 5">
    <name type="scientific">Adineta steineri</name>
    <dbReference type="NCBI Taxonomy" id="433720"/>
    <lineage>
        <taxon>Eukaryota</taxon>
        <taxon>Metazoa</taxon>
        <taxon>Spiralia</taxon>
        <taxon>Gnathifera</taxon>
        <taxon>Rotifera</taxon>
        <taxon>Eurotatoria</taxon>
        <taxon>Bdelloidea</taxon>
        <taxon>Adinetida</taxon>
        <taxon>Adinetidae</taxon>
        <taxon>Adineta</taxon>
    </lineage>
</organism>
<accession>A0A814Z5Z4</accession>
<feature type="signal peptide" evidence="1">
    <location>
        <begin position="1"/>
        <end position="19"/>
    </location>
</feature>
<gene>
    <name evidence="2" type="ORF">BJG266_LOCUS28914</name>
    <name evidence="3" type="ORF">QVE165_LOCUS45135</name>
</gene>
<proteinExistence type="predicted"/>
<dbReference type="AlphaFoldDB" id="A0A814Z5Z4"/>
<dbReference type="OrthoDB" id="10005002at2759"/>
<evidence type="ECO:0000313" key="3">
    <source>
        <dbReference type="EMBL" id="CAF1525972.1"/>
    </source>
</evidence>
<sequence>MNILKQIFFIYLIIHLVKSDPINRNIKIDGNFDDWKNVPSYTDPEDNIDGTVYDQSPWFPSLKFPDCHDTDTRQPDPIPKHIYNPNVNIVEFKIAHDDTSLYAYYRVVDGGVIGKTSIGPNEFNKNDPSQSSAGRYYVIATVDIDNDNTTGYWLHGGGYHPTAPGFDGNFEVEFFNGSFNQDVYLNHAANNDTEVNYLKHENKRNQFIFGPAIYESYTEYIYWKHKPTESESKRCLDGPYQLPGPYSNNYICFTQDKAPGPFTGIISYSRSEKGNEFEMRAPFEGFLLNKDTGRPTLQLGMTINISLSLETSGEDSTPRDWSSDTAATIQYTLSDSTAQIFNYNLLLFFYLFFFLI</sequence>